<dbReference type="AlphaFoldDB" id="A0A317DXI9"/>
<dbReference type="InterPro" id="IPR056572">
    <property type="entry name" value="Zn_ribbon_PaaD"/>
</dbReference>
<dbReference type="Gene3D" id="3.30.300.130">
    <property type="entry name" value="Fe-S cluster assembly (FSCA)"/>
    <property type="match status" value="1"/>
</dbReference>
<comment type="caution">
    <text evidence="3">The sequence shown here is derived from an EMBL/GenBank/DDBJ whole genome shotgun (WGS) entry which is preliminary data.</text>
</comment>
<reference evidence="4" key="1">
    <citation type="submission" date="2018-05" db="EMBL/GenBank/DDBJ databases">
        <title>Zavarzinia sp. HR-AS.</title>
        <authorList>
            <person name="Lee Y."/>
            <person name="Jeon C.O."/>
        </authorList>
    </citation>
    <scope>NUCLEOTIDE SEQUENCE [LARGE SCALE GENOMIC DNA]</scope>
    <source>
        <strain evidence="4">DSM 1231</strain>
    </source>
</reference>
<dbReference type="OrthoDB" id="3684942at2"/>
<dbReference type="Pfam" id="PF23451">
    <property type="entry name" value="Zn_ribbon_PaaD"/>
    <property type="match status" value="1"/>
</dbReference>
<dbReference type="InterPro" id="IPR011883">
    <property type="entry name" value="PaaD-like"/>
</dbReference>
<feature type="domain" description="PaaD zinc beta ribbon" evidence="2">
    <location>
        <begin position="115"/>
        <end position="154"/>
    </location>
</feature>
<feature type="domain" description="MIP18 family-like" evidence="1">
    <location>
        <begin position="6"/>
        <end position="66"/>
    </location>
</feature>
<evidence type="ECO:0000313" key="3">
    <source>
        <dbReference type="EMBL" id="PWR18660.1"/>
    </source>
</evidence>
<dbReference type="RefSeq" id="WP_109922349.1">
    <property type="nucleotide sequence ID" value="NZ_QGLF01000005.1"/>
</dbReference>
<evidence type="ECO:0000259" key="2">
    <source>
        <dbReference type="Pfam" id="PF23451"/>
    </source>
</evidence>
<dbReference type="InterPro" id="IPR034904">
    <property type="entry name" value="FSCA_dom_sf"/>
</dbReference>
<dbReference type="PANTHER" id="PTHR42831:SF3">
    <property type="entry name" value="1,2-PHENYLACETYL-COA EPOXIDASE, SUBUNIT D-RELATED"/>
    <property type="match status" value="1"/>
</dbReference>
<organism evidence="3 4">
    <name type="scientific">Zavarzinia compransoris</name>
    <dbReference type="NCBI Taxonomy" id="1264899"/>
    <lineage>
        <taxon>Bacteria</taxon>
        <taxon>Pseudomonadati</taxon>
        <taxon>Pseudomonadota</taxon>
        <taxon>Alphaproteobacteria</taxon>
        <taxon>Rhodospirillales</taxon>
        <taxon>Zavarziniaceae</taxon>
        <taxon>Zavarzinia</taxon>
    </lineage>
</organism>
<accession>A0A317DXI9</accession>
<keyword evidence="4" id="KW-1185">Reference proteome</keyword>
<protein>
    <submittedName>
        <fullName evidence="3">Phenylacetate-CoA oxygenase subunit PaaJ</fullName>
    </submittedName>
</protein>
<proteinExistence type="predicted"/>
<evidence type="ECO:0000313" key="4">
    <source>
        <dbReference type="Proteomes" id="UP000246077"/>
    </source>
</evidence>
<dbReference type="SUPFAM" id="SSF117916">
    <property type="entry name" value="Fe-S cluster assembly (FSCA) domain-like"/>
    <property type="match status" value="1"/>
</dbReference>
<dbReference type="Pfam" id="PF01883">
    <property type="entry name" value="FeS_assembly_P"/>
    <property type="match status" value="1"/>
</dbReference>
<dbReference type="Proteomes" id="UP000246077">
    <property type="component" value="Unassembled WGS sequence"/>
</dbReference>
<evidence type="ECO:0000259" key="1">
    <source>
        <dbReference type="Pfam" id="PF01883"/>
    </source>
</evidence>
<name>A0A317DXI9_9PROT</name>
<gene>
    <name evidence="3" type="primary">paaJ</name>
    <name evidence="3" type="ORF">DKG75_16825</name>
</gene>
<dbReference type="PANTHER" id="PTHR42831">
    <property type="entry name" value="FE-S PROTEIN MATURATION AUXILIARY FACTOR YITW"/>
    <property type="match status" value="1"/>
</dbReference>
<dbReference type="InterPro" id="IPR002744">
    <property type="entry name" value="MIP18-like"/>
</dbReference>
<dbReference type="InterPro" id="IPR052339">
    <property type="entry name" value="Fe-S_Maturation_MIP18"/>
</dbReference>
<sequence>MAGVVEVLAWLEDVKDPEIPVLSIIDLGIVRAVRQDDGRLTVVITPTYTGCPAMGVIESEIKAALHDHGIEQAAVEISLAPAWTTDWMTERGRQALLAYGIAPPVAGTCGVLPAALACPLCGSTRTSLLSRFGSTACKALYRCDDCREPFDHFKCH</sequence>
<dbReference type="EMBL" id="QGLF01000005">
    <property type="protein sequence ID" value="PWR18660.1"/>
    <property type="molecule type" value="Genomic_DNA"/>
</dbReference>
<dbReference type="NCBIfam" id="TIGR02159">
    <property type="entry name" value="PA_CoA_Oxy4"/>
    <property type="match status" value="1"/>
</dbReference>